<dbReference type="InterPro" id="IPR011990">
    <property type="entry name" value="TPR-like_helical_dom_sf"/>
</dbReference>
<dbReference type="InterPro" id="IPR011042">
    <property type="entry name" value="6-blade_b-propeller_TolB-like"/>
</dbReference>
<dbReference type="Pfam" id="PF07676">
    <property type="entry name" value="PD40"/>
    <property type="match status" value="2"/>
</dbReference>
<dbReference type="GO" id="GO:0009279">
    <property type="term" value="C:cell outer membrane"/>
    <property type="evidence" value="ECO:0007669"/>
    <property type="project" value="UniProtKB-SubCell"/>
</dbReference>
<accession>A0A2N3HHQ6</accession>
<dbReference type="InterPro" id="IPR006664">
    <property type="entry name" value="OMP_bac"/>
</dbReference>
<dbReference type="OrthoDB" id="9809364at2"/>
<evidence type="ECO:0000259" key="6">
    <source>
        <dbReference type="PROSITE" id="PS51123"/>
    </source>
</evidence>
<protein>
    <recommendedName>
        <fullName evidence="6">OmpA-like domain-containing protein</fullName>
    </recommendedName>
</protein>
<keyword evidence="8" id="KW-1185">Reference proteome</keyword>
<evidence type="ECO:0000256" key="1">
    <source>
        <dbReference type="ARBA" id="ARBA00004442"/>
    </source>
</evidence>
<dbReference type="AlphaFoldDB" id="A0A2N3HHQ6"/>
<name>A0A2N3HHQ6_9FLAO</name>
<comment type="caution">
    <text evidence="7">The sequence shown here is derived from an EMBL/GenBank/DDBJ whole genome shotgun (WGS) entry which is preliminary data.</text>
</comment>
<dbReference type="Gene3D" id="3.30.1330.60">
    <property type="entry name" value="OmpA-like domain"/>
    <property type="match status" value="1"/>
</dbReference>
<gene>
    <name evidence="7" type="ORF">CSW08_13170</name>
</gene>
<organism evidence="7 8">
    <name type="scientific">Confluentibacter flavum</name>
    <dbReference type="NCBI Taxonomy" id="1909700"/>
    <lineage>
        <taxon>Bacteria</taxon>
        <taxon>Pseudomonadati</taxon>
        <taxon>Bacteroidota</taxon>
        <taxon>Flavobacteriia</taxon>
        <taxon>Flavobacteriales</taxon>
        <taxon>Flavobacteriaceae</taxon>
        <taxon>Confluentibacter</taxon>
    </lineage>
</organism>
<dbReference type="InterPro" id="IPR036737">
    <property type="entry name" value="OmpA-like_sf"/>
</dbReference>
<evidence type="ECO:0000256" key="3">
    <source>
        <dbReference type="ARBA" id="ARBA00023237"/>
    </source>
</evidence>
<dbReference type="PROSITE" id="PS51123">
    <property type="entry name" value="OMPA_2"/>
    <property type="match status" value="1"/>
</dbReference>
<evidence type="ECO:0000313" key="8">
    <source>
        <dbReference type="Proteomes" id="UP000233435"/>
    </source>
</evidence>
<reference evidence="7 8" key="1">
    <citation type="submission" date="2017-12" db="EMBL/GenBank/DDBJ databases">
        <title>Confluentibacter flavum sp. nov., isolated from the saline lake.</title>
        <authorList>
            <person name="Yu L."/>
        </authorList>
    </citation>
    <scope>NUCLEOTIDE SEQUENCE [LARGE SCALE GENOMIC DNA]</scope>
    <source>
        <strain evidence="7 8">3B</strain>
    </source>
</reference>
<sequence>MKTNTYILASLLLVSGVTLAQKGDLKRVDKLFEMRAYNQAAEIYETKERTQQVLQNLADSYYYNANLQKAVKTYRELFVAYGDSLDLDYYFRYGQALKGIQNYDEADKYLKTYYNKDLNTAAFIEKNTKTTPHNFSLKQVETENSYSDFGLSFYGDDKVAFASTRNTESPNYVWNDLPYLDLYLATISNNGNLENVVPFSDAINTDSHESNAVITKDGKTMYFNRTNSNRKKGDEDKIAHVKIYKAELVDGNWTNVTALPFTSNSYSTEHPALSKDEKTLYFASDMPSTYGSFDIYKVAINEDGTYGEPENLGATINTKQREQFPFISDYDVLYFSSIGHEGFGGLDVFRSNTVNATFDAPVNLGSTINSGLDDFAYVIKEKDNKGFVSSNRSGFDRMLAFTREENILTKYQVEGVVQDKNSKELLAGALVTLFDEAGNVIQDSLIGEKAGYLFKIEPNKKYKVRGTLKAYIPQDVEFSTDSEGKVQHNIYLSLESFSDVEARVKKDEKGELKVELDKIYFDFDASKIRTDAATTLNVLVDLMKKYPSMEIEVSAHTDAHGNDQYNLELSNRRAASTLEYLVNKGIDRTRLKSIGYGEMQPLNNCTEPNMCTDEEYDVNRRCEFKILN</sequence>
<keyword evidence="5" id="KW-0732">Signal</keyword>
<dbReference type="SUPFAM" id="SSF82171">
    <property type="entry name" value="DPP6 N-terminal domain-like"/>
    <property type="match status" value="1"/>
</dbReference>
<comment type="subcellular location">
    <subcellularLocation>
        <location evidence="1">Cell outer membrane</location>
    </subcellularLocation>
</comment>
<dbReference type="PRINTS" id="PR01021">
    <property type="entry name" value="OMPADOMAIN"/>
</dbReference>
<dbReference type="InterPro" id="IPR050330">
    <property type="entry name" value="Bact_OuterMem_StrucFunc"/>
</dbReference>
<dbReference type="PANTHER" id="PTHR30329">
    <property type="entry name" value="STATOR ELEMENT OF FLAGELLAR MOTOR COMPLEX"/>
    <property type="match status" value="1"/>
</dbReference>
<dbReference type="Gene3D" id="1.25.40.10">
    <property type="entry name" value="Tetratricopeptide repeat domain"/>
    <property type="match status" value="1"/>
</dbReference>
<evidence type="ECO:0000256" key="5">
    <source>
        <dbReference type="SAM" id="SignalP"/>
    </source>
</evidence>
<proteinExistence type="predicted"/>
<dbReference type="SUPFAM" id="SSF103088">
    <property type="entry name" value="OmpA-like"/>
    <property type="match status" value="1"/>
</dbReference>
<keyword evidence="3" id="KW-0998">Cell outer membrane</keyword>
<dbReference type="SUPFAM" id="SSF48452">
    <property type="entry name" value="TPR-like"/>
    <property type="match status" value="1"/>
</dbReference>
<dbReference type="RefSeq" id="WP_106660334.1">
    <property type="nucleotide sequence ID" value="NZ_PJEO01000050.1"/>
</dbReference>
<feature type="signal peptide" evidence="5">
    <location>
        <begin position="1"/>
        <end position="20"/>
    </location>
</feature>
<evidence type="ECO:0000256" key="4">
    <source>
        <dbReference type="PROSITE-ProRule" id="PRU00473"/>
    </source>
</evidence>
<dbReference type="Proteomes" id="UP000233435">
    <property type="component" value="Unassembled WGS sequence"/>
</dbReference>
<dbReference type="InterPro" id="IPR011659">
    <property type="entry name" value="WD40"/>
</dbReference>
<dbReference type="Pfam" id="PF00691">
    <property type="entry name" value="OmpA"/>
    <property type="match status" value="1"/>
</dbReference>
<feature type="domain" description="OmpA-like" evidence="6">
    <location>
        <begin position="508"/>
        <end position="628"/>
    </location>
</feature>
<evidence type="ECO:0000256" key="2">
    <source>
        <dbReference type="ARBA" id="ARBA00023136"/>
    </source>
</evidence>
<evidence type="ECO:0000313" key="7">
    <source>
        <dbReference type="EMBL" id="PKQ44358.1"/>
    </source>
</evidence>
<dbReference type="InterPro" id="IPR006665">
    <property type="entry name" value="OmpA-like"/>
</dbReference>
<feature type="chain" id="PRO_5014703970" description="OmpA-like domain-containing protein" evidence="5">
    <location>
        <begin position="21"/>
        <end position="628"/>
    </location>
</feature>
<dbReference type="Gene3D" id="2.120.10.30">
    <property type="entry name" value="TolB, C-terminal domain"/>
    <property type="match status" value="1"/>
</dbReference>
<dbReference type="CDD" id="cd07185">
    <property type="entry name" value="OmpA_C-like"/>
    <property type="match status" value="1"/>
</dbReference>
<keyword evidence="2 4" id="KW-0472">Membrane</keyword>
<dbReference type="PANTHER" id="PTHR30329:SF21">
    <property type="entry name" value="LIPOPROTEIN YIAD-RELATED"/>
    <property type="match status" value="1"/>
</dbReference>
<dbReference type="EMBL" id="PJEO01000050">
    <property type="protein sequence ID" value="PKQ44358.1"/>
    <property type="molecule type" value="Genomic_DNA"/>
</dbReference>